<dbReference type="GO" id="GO:0016604">
    <property type="term" value="C:nuclear body"/>
    <property type="evidence" value="ECO:0007669"/>
    <property type="project" value="TreeGrafter"/>
</dbReference>
<reference evidence="5 6" key="1">
    <citation type="submission" date="2013-07" db="EMBL/GenBank/DDBJ databases">
        <authorList>
            <person name="Stoco P.H."/>
            <person name="Wagner G."/>
            <person name="Gerber A."/>
            <person name="Zaha A."/>
            <person name="Thompson C."/>
            <person name="Bartholomeu D.C."/>
            <person name="Luckemeyer D.D."/>
            <person name="Bahia D."/>
            <person name="Loreto E."/>
            <person name="Prestes E.B."/>
            <person name="Lima F.M."/>
            <person name="Rodrigues-Luiz G."/>
            <person name="Vallejo G.A."/>
            <person name="Filho J.F."/>
            <person name="Monteiro K.M."/>
            <person name="Tyler K.M."/>
            <person name="de Almeida L.G."/>
            <person name="Ortiz M.F."/>
            <person name="Siervo M.A."/>
            <person name="de Moraes M.H."/>
            <person name="Cunha O.L."/>
            <person name="Mendonca-Neto R."/>
            <person name="Silva R."/>
            <person name="Teixeira S.M."/>
            <person name="Murta S.M."/>
            <person name="Sincero T.C."/>
            <person name="Mendes T.A."/>
            <person name="Urmenyi T.P."/>
            <person name="Silva V.G."/>
            <person name="da Rocha W.D."/>
            <person name="Andersson B."/>
            <person name="Romanha A.J."/>
            <person name="Steindel M."/>
            <person name="de Vasconcelos A.T."/>
            <person name="Grisard E.C."/>
        </authorList>
    </citation>
    <scope>NUCLEOTIDE SEQUENCE [LARGE SCALE GENOMIC DNA]</scope>
    <source>
        <strain evidence="5 6">SC58</strain>
    </source>
</reference>
<dbReference type="Pfam" id="PF08585">
    <property type="entry name" value="RMI1_N_C"/>
    <property type="match status" value="1"/>
</dbReference>
<accession>A0A061IY01</accession>
<dbReference type="GO" id="GO:0000712">
    <property type="term" value="P:resolution of meiotic recombination intermediates"/>
    <property type="evidence" value="ECO:0007669"/>
    <property type="project" value="TreeGrafter"/>
</dbReference>
<evidence type="ECO:0000313" key="6">
    <source>
        <dbReference type="Proteomes" id="UP000031737"/>
    </source>
</evidence>
<dbReference type="GO" id="GO:0031422">
    <property type="term" value="C:RecQ family helicase-topoisomerase III complex"/>
    <property type="evidence" value="ECO:0007669"/>
    <property type="project" value="TreeGrafter"/>
</dbReference>
<dbReference type="InterPro" id="IPR042470">
    <property type="entry name" value="RMI1_N_C_sf"/>
</dbReference>
<evidence type="ECO:0000259" key="4">
    <source>
        <dbReference type="Pfam" id="PF08585"/>
    </source>
</evidence>
<dbReference type="OrthoDB" id="341511at2759"/>
<dbReference type="AlphaFoldDB" id="A0A061IY01"/>
<gene>
    <name evidence="5" type="ORF">TRSC58_05571</name>
</gene>
<organism evidence="5 6">
    <name type="scientific">Trypanosoma rangeli SC58</name>
    <dbReference type="NCBI Taxonomy" id="429131"/>
    <lineage>
        <taxon>Eukaryota</taxon>
        <taxon>Discoba</taxon>
        <taxon>Euglenozoa</taxon>
        <taxon>Kinetoplastea</taxon>
        <taxon>Metakinetoplastina</taxon>
        <taxon>Trypanosomatida</taxon>
        <taxon>Trypanosomatidae</taxon>
        <taxon>Trypanosoma</taxon>
        <taxon>Herpetosoma</taxon>
    </lineage>
</organism>
<dbReference type="PANTHER" id="PTHR14790:SF15">
    <property type="entry name" value="RECQ-MEDIATED GENOME INSTABILITY PROTEIN 1"/>
    <property type="match status" value="1"/>
</dbReference>
<evidence type="ECO:0000256" key="2">
    <source>
        <dbReference type="ARBA" id="ARBA00018987"/>
    </source>
</evidence>
<keyword evidence="6" id="KW-1185">Reference proteome</keyword>
<dbReference type="InterPro" id="IPR013894">
    <property type="entry name" value="RMI1_OB"/>
</dbReference>
<feature type="domain" description="RecQ mediated genome instability protein 1 OB-fold" evidence="4">
    <location>
        <begin position="54"/>
        <end position="176"/>
    </location>
</feature>
<feature type="region of interest" description="Disordered" evidence="3">
    <location>
        <begin position="215"/>
        <end position="258"/>
    </location>
</feature>
<protein>
    <recommendedName>
        <fullName evidence="2">RecQ-mediated genome instability protein 1</fullName>
    </recommendedName>
</protein>
<sequence length="258" mass="27578">MLFLATEVKAHYHIAVSTRFVERLAAAGETVTAEYVYKRALNENFKDITDVGTLPHGIASQVNGTLTSPVVLQINSSRDATQPLRPCADSNEEEMTFAAALQKTTNTRLLRLVLSDGHTEVTAIELATLPVFCGIPVPGEKLLVKEGAQIKNGAIIMTEDCVVPLGGEVQQLKREFLAMRSRCDVPYQTSVGLEAAPRFQPLRVGCAAAGGVPNTHAVTAGRGRGNDNSRGRSGGRGYRGGRGSGPRPRPLSSRGGYH</sequence>
<comment type="caution">
    <text evidence="5">The sequence shown here is derived from an EMBL/GenBank/DDBJ whole genome shotgun (WGS) entry which is preliminary data.</text>
</comment>
<dbReference type="VEuPathDB" id="TriTrypDB:TRSC58_05571"/>
<dbReference type="PANTHER" id="PTHR14790">
    <property type="entry name" value="RECQ-MEDIATED GENOME INSTABILITY PROTEIN 1 RMI1"/>
    <property type="match status" value="1"/>
</dbReference>
<evidence type="ECO:0000313" key="5">
    <source>
        <dbReference type="EMBL" id="ESL06751.1"/>
    </source>
</evidence>
<dbReference type="EMBL" id="AUPL01005571">
    <property type="protein sequence ID" value="ESL06751.1"/>
    <property type="molecule type" value="Genomic_DNA"/>
</dbReference>
<dbReference type="Proteomes" id="UP000031737">
    <property type="component" value="Unassembled WGS sequence"/>
</dbReference>
<name>A0A061IY01_TRYRA</name>
<proteinExistence type="inferred from homology"/>
<dbReference type="GO" id="GO:0000724">
    <property type="term" value="P:double-strand break repair via homologous recombination"/>
    <property type="evidence" value="ECO:0007669"/>
    <property type="project" value="TreeGrafter"/>
</dbReference>
<dbReference type="SMART" id="SM01161">
    <property type="entry name" value="DUF1767"/>
    <property type="match status" value="1"/>
</dbReference>
<evidence type="ECO:0000256" key="1">
    <source>
        <dbReference type="ARBA" id="ARBA00006395"/>
    </source>
</evidence>
<feature type="compositionally biased region" description="Gly residues" evidence="3">
    <location>
        <begin position="232"/>
        <end position="244"/>
    </location>
</feature>
<dbReference type="Gene3D" id="2.40.50.770">
    <property type="entry name" value="RecQ-mediated genome instability protein Rmi1, C-terminal domain"/>
    <property type="match status" value="1"/>
</dbReference>
<comment type="similarity">
    <text evidence="1">Belongs to the RMI1 family.</text>
</comment>
<evidence type="ECO:0000256" key="3">
    <source>
        <dbReference type="SAM" id="MobiDB-lite"/>
    </source>
</evidence>